<keyword evidence="1" id="KW-0812">Transmembrane</keyword>
<feature type="transmembrane region" description="Helical" evidence="1">
    <location>
        <begin position="6"/>
        <end position="22"/>
    </location>
</feature>
<evidence type="ECO:0000256" key="1">
    <source>
        <dbReference type="SAM" id="Phobius"/>
    </source>
</evidence>
<dbReference type="AlphaFoldDB" id="A0A7R9MDV1"/>
<evidence type="ECO:0000313" key="2">
    <source>
        <dbReference type="EMBL" id="CAD7658197.1"/>
    </source>
</evidence>
<dbReference type="EMBL" id="OC929308">
    <property type="protein sequence ID" value="CAD7658197.1"/>
    <property type="molecule type" value="Genomic_DNA"/>
</dbReference>
<proteinExistence type="predicted"/>
<reference evidence="2" key="1">
    <citation type="submission" date="2020-11" db="EMBL/GenBank/DDBJ databases">
        <authorList>
            <person name="Tran Van P."/>
        </authorList>
    </citation>
    <scope>NUCLEOTIDE SEQUENCE</scope>
</reference>
<name>A0A7R9MDV1_9ACAR</name>
<protein>
    <submittedName>
        <fullName evidence="2">Uncharacterized protein</fullName>
    </submittedName>
</protein>
<sequence length="247" mass="28691">MVSFIAPIAYGFITFAIIWIYMNQQRINTTNTSESLIKTWITDNGLNVKTTRKLLDQLGCNTITNCVDLIITTFGHHLQDTDSDVHSQPLHTLIALAVHYKNHQILHKWLHNHRIPNDYIHIIENKYNSKSLQELSALYWIQRNHDLIEEINANLVLKTALDSLPDDSHQLESLCEDIWIDINTIDRKPWNWGFLSYVTGNYLAPQNSRVKFEWTDPAVVGNTMTFVVKFFQRNGRPYPISSEDNLK</sequence>
<dbReference type="EMBL" id="CAJPVJ010014483">
    <property type="protein sequence ID" value="CAG2175383.1"/>
    <property type="molecule type" value="Genomic_DNA"/>
</dbReference>
<gene>
    <name evidence="2" type="ORF">ONB1V03_LOCUS14820</name>
</gene>
<accession>A0A7R9MDV1</accession>
<feature type="non-terminal residue" evidence="2">
    <location>
        <position position="1"/>
    </location>
</feature>
<evidence type="ECO:0000313" key="3">
    <source>
        <dbReference type="Proteomes" id="UP000728032"/>
    </source>
</evidence>
<dbReference type="OrthoDB" id="6410475at2759"/>
<dbReference type="Proteomes" id="UP000728032">
    <property type="component" value="Unassembled WGS sequence"/>
</dbReference>
<keyword evidence="1" id="KW-0472">Membrane</keyword>
<organism evidence="2">
    <name type="scientific">Oppiella nova</name>
    <dbReference type="NCBI Taxonomy" id="334625"/>
    <lineage>
        <taxon>Eukaryota</taxon>
        <taxon>Metazoa</taxon>
        <taxon>Ecdysozoa</taxon>
        <taxon>Arthropoda</taxon>
        <taxon>Chelicerata</taxon>
        <taxon>Arachnida</taxon>
        <taxon>Acari</taxon>
        <taxon>Acariformes</taxon>
        <taxon>Sarcoptiformes</taxon>
        <taxon>Oribatida</taxon>
        <taxon>Brachypylina</taxon>
        <taxon>Oppioidea</taxon>
        <taxon>Oppiidae</taxon>
        <taxon>Oppiella</taxon>
    </lineage>
</organism>
<keyword evidence="1" id="KW-1133">Transmembrane helix</keyword>
<keyword evidence="3" id="KW-1185">Reference proteome</keyword>